<evidence type="ECO:0000259" key="2">
    <source>
        <dbReference type="PROSITE" id="PS50234"/>
    </source>
</evidence>
<reference evidence="4" key="1">
    <citation type="journal article" date="2019" name="Int. J. Syst. Evol. Microbiol.">
        <title>The Global Catalogue of Microorganisms (GCM) 10K type strain sequencing project: providing services to taxonomists for standard genome sequencing and annotation.</title>
        <authorList>
            <consortium name="The Broad Institute Genomics Platform"/>
            <consortium name="The Broad Institute Genome Sequencing Center for Infectious Disease"/>
            <person name="Wu L."/>
            <person name="Ma J."/>
        </authorList>
    </citation>
    <scope>NUCLEOTIDE SEQUENCE [LARGE SCALE GENOMIC DNA]</scope>
    <source>
        <strain evidence="4">KCTC 42424</strain>
    </source>
</reference>
<comment type="caution">
    <text evidence="3">The sequence shown here is derived from an EMBL/GenBank/DDBJ whole genome shotgun (WGS) entry which is preliminary data.</text>
</comment>
<evidence type="ECO:0000313" key="4">
    <source>
        <dbReference type="Proteomes" id="UP001595722"/>
    </source>
</evidence>
<dbReference type="RefSeq" id="WP_376867491.1">
    <property type="nucleotide sequence ID" value="NZ_JBHRYB010000013.1"/>
</dbReference>
<dbReference type="InterPro" id="IPR002035">
    <property type="entry name" value="VWF_A"/>
</dbReference>
<dbReference type="CDD" id="cd00198">
    <property type="entry name" value="vWFA"/>
    <property type="match status" value="1"/>
</dbReference>
<dbReference type="PROSITE" id="PS51257">
    <property type="entry name" value="PROKAR_LIPOPROTEIN"/>
    <property type="match status" value="1"/>
</dbReference>
<name>A0ABV7VUP2_9GAMM</name>
<dbReference type="EMBL" id="JBHRYB010000013">
    <property type="protein sequence ID" value="MFC3681219.1"/>
    <property type="molecule type" value="Genomic_DNA"/>
</dbReference>
<dbReference type="Proteomes" id="UP001595722">
    <property type="component" value="Unassembled WGS sequence"/>
</dbReference>
<evidence type="ECO:0000256" key="1">
    <source>
        <dbReference type="SAM" id="SignalP"/>
    </source>
</evidence>
<organism evidence="3 4">
    <name type="scientific">Bacterioplanoides pacificum</name>
    <dbReference type="NCBI Taxonomy" id="1171596"/>
    <lineage>
        <taxon>Bacteria</taxon>
        <taxon>Pseudomonadati</taxon>
        <taxon>Pseudomonadota</taxon>
        <taxon>Gammaproteobacteria</taxon>
        <taxon>Oceanospirillales</taxon>
        <taxon>Oceanospirillaceae</taxon>
        <taxon>Bacterioplanoides</taxon>
    </lineage>
</organism>
<keyword evidence="1" id="KW-0732">Signal</keyword>
<feature type="domain" description="VWFA" evidence="2">
    <location>
        <begin position="260"/>
        <end position="449"/>
    </location>
</feature>
<protein>
    <submittedName>
        <fullName evidence="3">VWA domain-containing protein</fullName>
    </submittedName>
</protein>
<dbReference type="InterPro" id="IPR036465">
    <property type="entry name" value="vWFA_dom_sf"/>
</dbReference>
<keyword evidence="4" id="KW-1185">Reference proteome</keyword>
<dbReference type="Gene3D" id="3.40.50.410">
    <property type="entry name" value="von Willebrand factor, type A domain"/>
    <property type="match status" value="1"/>
</dbReference>
<sequence>MKKTAKFALSAATLLLASCGGDSFDFDLPQADAAKKDEIFSTDSYDIYVPDGMGSLTATDPYFDGHVFSAGDSLANIPSSVVTTYSARDVVAFIAERDAYSGEMDVDDVVETVKSSLGLNNLATVFKQDLNTNEVIATYLYSGSVTQTVTELATVMINGAALEQSSESGELTTPPQPLEGEASATEFQVLIGVSYREAEADSEENNNVLILAAVVPNEMANAYASVSQGITSTSSVSNKGDVILSGGERFSAKGSTDKADFLFVIDNSGSMSDDQDAISTAVDAFVNAITTSGLDAEFATITTDSSELIDSNADGGFTASTEELKADVKPGTGGSATESGIYHAEQALFDTALGDAQSGSVVTAGYPRADASVSVIMLSDESDQYSRYASNSTAFDLANNLFIDRNYQVYSIVKDDYRGEDYIELSNNTAGSYADIDNLQVFDTIMEKIALNAGSASSRITLAQPIIRNTLEVSVEGNLVNESSVNGWQYNEGLRTLAFFGAAKPQAGDQISVSYRYRQSASAD</sequence>
<dbReference type="SUPFAM" id="SSF53300">
    <property type="entry name" value="vWA-like"/>
    <property type="match status" value="1"/>
</dbReference>
<evidence type="ECO:0000313" key="3">
    <source>
        <dbReference type="EMBL" id="MFC3681219.1"/>
    </source>
</evidence>
<feature type="signal peptide" evidence="1">
    <location>
        <begin position="1"/>
        <end position="23"/>
    </location>
</feature>
<feature type="chain" id="PRO_5046791432" evidence="1">
    <location>
        <begin position="24"/>
        <end position="524"/>
    </location>
</feature>
<dbReference type="PROSITE" id="PS50234">
    <property type="entry name" value="VWFA"/>
    <property type="match status" value="1"/>
</dbReference>
<proteinExistence type="predicted"/>
<gene>
    <name evidence="3" type="ORF">ACFOMG_14025</name>
</gene>
<accession>A0ABV7VUP2</accession>